<dbReference type="GO" id="GO:0016705">
    <property type="term" value="F:oxidoreductase activity, acting on paired donors, with incorporation or reduction of molecular oxygen"/>
    <property type="evidence" value="ECO:0007669"/>
    <property type="project" value="InterPro"/>
</dbReference>
<dbReference type="InterPro" id="IPR036661">
    <property type="entry name" value="Luciferase-like_sf"/>
</dbReference>
<keyword evidence="4" id="KW-1185">Reference proteome</keyword>
<dbReference type="Gene3D" id="3.20.20.30">
    <property type="entry name" value="Luciferase-like domain"/>
    <property type="match status" value="1"/>
</dbReference>
<dbReference type="AlphaFoldDB" id="A0A8J3NE00"/>
<gene>
    <name evidence="3" type="ORF">Aru02nite_64350</name>
</gene>
<reference evidence="3" key="1">
    <citation type="submission" date="2021-01" db="EMBL/GenBank/DDBJ databases">
        <title>Whole genome shotgun sequence of Actinocatenispora rupis NBRC 107355.</title>
        <authorList>
            <person name="Komaki H."/>
            <person name="Tamura T."/>
        </authorList>
    </citation>
    <scope>NUCLEOTIDE SEQUENCE</scope>
    <source>
        <strain evidence="3">NBRC 107355</strain>
    </source>
</reference>
<dbReference type="Proteomes" id="UP000612808">
    <property type="component" value="Unassembled WGS sequence"/>
</dbReference>
<dbReference type="PANTHER" id="PTHR43244:SF1">
    <property type="entry name" value="5,10-METHYLENETETRAHYDROMETHANOPTERIN REDUCTASE"/>
    <property type="match status" value="1"/>
</dbReference>
<dbReference type="SUPFAM" id="SSF51679">
    <property type="entry name" value="Bacterial luciferase-like"/>
    <property type="match status" value="1"/>
</dbReference>
<organism evidence="3 4">
    <name type="scientific">Actinocatenispora rupis</name>
    <dbReference type="NCBI Taxonomy" id="519421"/>
    <lineage>
        <taxon>Bacteria</taxon>
        <taxon>Bacillati</taxon>
        <taxon>Actinomycetota</taxon>
        <taxon>Actinomycetes</taxon>
        <taxon>Micromonosporales</taxon>
        <taxon>Micromonosporaceae</taxon>
        <taxon>Actinocatenispora</taxon>
    </lineage>
</organism>
<dbReference type="InterPro" id="IPR050564">
    <property type="entry name" value="F420-G6PD/mer"/>
</dbReference>
<dbReference type="Pfam" id="PF00296">
    <property type="entry name" value="Bac_luciferase"/>
    <property type="match status" value="1"/>
</dbReference>
<dbReference type="PANTHER" id="PTHR43244">
    <property type="match status" value="1"/>
</dbReference>
<accession>A0A8J3NE00</accession>
<evidence type="ECO:0000313" key="4">
    <source>
        <dbReference type="Proteomes" id="UP000612808"/>
    </source>
</evidence>
<name>A0A8J3NE00_9ACTN</name>
<dbReference type="RefSeq" id="WP_203663904.1">
    <property type="nucleotide sequence ID" value="NZ_BAAAZM010000023.1"/>
</dbReference>
<feature type="domain" description="Luciferase-like" evidence="2">
    <location>
        <begin position="14"/>
        <end position="297"/>
    </location>
</feature>
<comment type="caution">
    <text evidence="3">The sequence shown here is derived from an EMBL/GenBank/DDBJ whole genome shotgun (WGS) entry which is preliminary data.</text>
</comment>
<evidence type="ECO:0000259" key="2">
    <source>
        <dbReference type="Pfam" id="PF00296"/>
    </source>
</evidence>
<sequence length="330" mass="34369">MTGAVSIAFQSDKGPDEYARLAVAAESYGFDGVSVFGDLGYQPPLYPLLVMARATSRLRLGAACLNPYLTHPVEIAGQVAALDAASGGRAYLGLARGSWLSRVGVRQDRPLRTLREAAEVVAALLAGDDSGYAGEVFRIAPGTALRYVPYRPVVDLLLGVWGPRGAALAAEVAHEVKLGGSANPDMVATMRGWLSAASDRPVGVVAGAVTVVDEDRAAARRRARAEVAMYLDVVARLDPTVTVEPDLLARLGELVAAGAHAEAGALVGDDLLDRFCFAGTPAEVAERAAAVLAAGASRVEFGTPHGLTDGRGVDLLGTKVLPRIRYLTGE</sequence>
<proteinExistence type="predicted"/>
<dbReference type="InterPro" id="IPR011251">
    <property type="entry name" value="Luciferase-like_dom"/>
</dbReference>
<evidence type="ECO:0000256" key="1">
    <source>
        <dbReference type="ARBA" id="ARBA00023002"/>
    </source>
</evidence>
<dbReference type="EMBL" id="BOMB01000044">
    <property type="protein sequence ID" value="GID15546.1"/>
    <property type="molecule type" value="Genomic_DNA"/>
</dbReference>
<keyword evidence="1" id="KW-0560">Oxidoreductase</keyword>
<evidence type="ECO:0000313" key="3">
    <source>
        <dbReference type="EMBL" id="GID15546.1"/>
    </source>
</evidence>
<protein>
    <recommendedName>
        <fullName evidence="2">Luciferase-like domain-containing protein</fullName>
    </recommendedName>
</protein>